<feature type="domain" description="DnaJ homologue subfamily C member 28 conserved" evidence="2">
    <location>
        <begin position="14"/>
        <end position="81"/>
    </location>
</feature>
<accession>A0ABP6LCI9</accession>
<evidence type="ECO:0000256" key="1">
    <source>
        <dbReference type="SAM" id="MobiDB-lite"/>
    </source>
</evidence>
<dbReference type="EMBL" id="BAAAWD010000024">
    <property type="protein sequence ID" value="GAA3036084.1"/>
    <property type="molecule type" value="Genomic_DNA"/>
</dbReference>
<feature type="compositionally biased region" description="Basic residues" evidence="1">
    <location>
        <begin position="145"/>
        <end position="156"/>
    </location>
</feature>
<feature type="region of interest" description="Disordered" evidence="1">
    <location>
        <begin position="23"/>
        <end position="44"/>
    </location>
</feature>
<dbReference type="Pfam" id="PF09350">
    <property type="entry name" value="DJC28_CD"/>
    <property type="match status" value="1"/>
</dbReference>
<organism evidence="3 4">
    <name type="scientific">Streptosporangium longisporum</name>
    <dbReference type="NCBI Taxonomy" id="46187"/>
    <lineage>
        <taxon>Bacteria</taxon>
        <taxon>Bacillati</taxon>
        <taxon>Actinomycetota</taxon>
        <taxon>Actinomycetes</taxon>
        <taxon>Streptosporangiales</taxon>
        <taxon>Streptosporangiaceae</taxon>
        <taxon>Streptosporangium</taxon>
    </lineage>
</organism>
<reference evidence="4" key="1">
    <citation type="journal article" date="2019" name="Int. J. Syst. Evol. Microbiol.">
        <title>The Global Catalogue of Microorganisms (GCM) 10K type strain sequencing project: providing services to taxonomists for standard genome sequencing and annotation.</title>
        <authorList>
            <consortium name="The Broad Institute Genomics Platform"/>
            <consortium name="The Broad Institute Genome Sequencing Center for Infectious Disease"/>
            <person name="Wu L."/>
            <person name="Ma J."/>
        </authorList>
    </citation>
    <scope>NUCLEOTIDE SEQUENCE [LARGE SCALE GENOMIC DNA]</scope>
    <source>
        <strain evidence="4">JCM 3106</strain>
    </source>
</reference>
<proteinExistence type="predicted"/>
<dbReference type="InterPro" id="IPR018961">
    <property type="entry name" value="DnaJ_homolog_subfam-C_membr-28"/>
</dbReference>
<feature type="region of interest" description="Disordered" evidence="1">
    <location>
        <begin position="135"/>
        <end position="156"/>
    </location>
</feature>
<evidence type="ECO:0000313" key="3">
    <source>
        <dbReference type="EMBL" id="GAA3036084.1"/>
    </source>
</evidence>
<dbReference type="RefSeq" id="WP_344905531.1">
    <property type="nucleotide sequence ID" value="NZ_BAAAWD010000024.1"/>
</dbReference>
<dbReference type="Proteomes" id="UP001499930">
    <property type="component" value="Unassembled WGS sequence"/>
</dbReference>
<keyword evidence="4" id="KW-1185">Reference proteome</keyword>
<comment type="caution">
    <text evidence="3">The sequence shown here is derived from an EMBL/GenBank/DDBJ whole genome shotgun (WGS) entry which is preliminary data.</text>
</comment>
<gene>
    <name evidence="3" type="ORF">GCM10017559_74710</name>
</gene>
<protein>
    <submittedName>
        <fullName evidence="3">DUF1992 domain-containing protein</fullName>
    </submittedName>
</protein>
<name>A0ABP6LCI9_9ACTN</name>
<evidence type="ECO:0000259" key="2">
    <source>
        <dbReference type="Pfam" id="PF09350"/>
    </source>
</evidence>
<sequence>MTDRKPPGVSFETWIDRQIREATERGEFDNLPGAGKPLPDAGRQPDEMWWVKQKMRAENLSFPLPGTLALRKDAEEARAAAADARTEAEARRIIEEINGRIRESHGRTLSGPPLLQPLFDVDEVVADWRARHPVVERPAPEPPPRRRSLLRRFMRG</sequence>
<evidence type="ECO:0000313" key="4">
    <source>
        <dbReference type="Proteomes" id="UP001499930"/>
    </source>
</evidence>